<evidence type="ECO:0000256" key="4">
    <source>
        <dbReference type="ARBA" id="ARBA00022833"/>
    </source>
</evidence>
<name>A0ABR4PRQ8_9HELO</name>
<accession>A0ABR4PRQ8</accession>
<keyword evidence="8" id="KW-1185">Reference proteome</keyword>
<dbReference type="InterPro" id="IPR036291">
    <property type="entry name" value="NAD(P)-bd_dom_sf"/>
</dbReference>
<comment type="caution">
    <text evidence="7">The sequence shown here is derived from an EMBL/GenBank/DDBJ whole genome shotgun (WGS) entry which is preliminary data.</text>
</comment>
<dbReference type="EMBL" id="JBFCZG010000002">
    <property type="protein sequence ID" value="KAL3425966.1"/>
    <property type="molecule type" value="Genomic_DNA"/>
</dbReference>
<evidence type="ECO:0000256" key="3">
    <source>
        <dbReference type="ARBA" id="ARBA00022723"/>
    </source>
</evidence>
<dbReference type="PANTHER" id="PTHR42813">
    <property type="entry name" value="ZINC-TYPE ALCOHOL DEHYDROGENASE-LIKE"/>
    <property type="match status" value="1"/>
</dbReference>
<dbReference type="Pfam" id="PF00107">
    <property type="entry name" value="ADH_zinc_N"/>
    <property type="match status" value="1"/>
</dbReference>
<comment type="cofactor">
    <cofactor evidence="1">
        <name>Zn(2+)</name>
        <dbReference type="ChEBI" id="CHEBI:29105"/>
    </cofactor>
</comment>
<comment type="similarity">
    <text evidence="2">Belongs to the zinc-containing alcohol dehydrogenase family.</text>
</comment>
<evidence type="ECO:0000313" key="7">
    <source>
        <dbReference type="EMBL" id="KAL3425966.1"/>
    </source>
</evidence>
<reference evidence="7 8" key="1">
    <citation type="submission" date="2024-06" db="EMBL/GenBank/DDBJ databases">
        <title>Complete genome of Phlyctema vagabunda strain 19-DSS-EL-015.</title>
        <authorList>
            <person name="Fiorenzani C."/>
        </authorList>
    </citation>
    <scope>NUCLEOTIDE SEQUENCE [LARGE SCALE GENOMIC DNA]</scope>
    <source>
        <strain evidence="7 8">19-DSS-EL-015</strain>
    </source>
</reference>
<evidence type="ECO:0000256" key="1">
    <source>
        <dbReference type="ARBA" id="ARBA00001947"/>
    </source>
</evidence>
<evidence type="ECO:0000259" key="6">
    <source>
        <dbReference type="Pfam" id="PF00107"/>
    </source>
</evidence>
<dbReference type="Gene3D" id="3.90.180.10">
    <property type="entry name" value="Medium-chain alcohol dehydrogenases, catalytic domain"/>
    <property type="match status" value="1"/>
</dbReference>
<sequence>MGPYPGGQAQYLRVPYADFNCLTLPAGKEFEQDFILLADIFPTGWHGLVLSGFKPGESVAVFGAGPVGLMAAYSAVLRGAAQVYVVDSVPERLAAAVKIGCTAVDFSKGDAADAIIEKHGGMVDRSVDAVGYQASAQDGKKEQPSAVLESCIRVTRPTGGIGVPGLYVPSDPGAPDEKSGQGMLLISFGKLFEKGLSIGTGQCNVKSYNRYLRDMIIAGRAKPSFVVSHEIEIDEAPGAYVKFDKRLDGYTKVLIHPNGPL</sequence>
<evidence type="ECO:0000313" key="8">
    <source>
        <dbReference type="Proteomes" id="UP001629113"/>
    </source>
</evidence>
<keyword evidence="4" id="KW-0862">Zinc</keyword>
<evidence type="ECO:0000256" key="5">
    <source>
        <dbReference type="ARBA" id="ARBA00023027"/>
    </source>
</evidence>
<dbReference type="PANTHER" id="PTHR42813:SF3">
    <property type="entry name" value="GLUTATHIONE-INDEPENDENT FORMALDEHYDE DEHYDROGENASE"/>
    <property type="match status" value="1"/>
</dbReference>
<keyword evidence="5" id="KW-0520">NAD</keyword>
<dbReference type="SUPFAM" id="SSF51735">
    <property type="entry name" value="NAD(P)-binding Rossmann-fold domains"/>
    <property type="match status" value="1"/>
</dbReference>
<protein>
    <submittedName>
        <fullName evidence="7">Glutathione-independent formaldehyde dehydrogenase</fullName>
    </submittedName>
</protein>
<evidence type="ECO:0000256" key="2">
    <source>
        <dbReference type="ARBA" id="ARBA00008072"/>
    </source>
</evidence>
<organism evidence="7 8">
    <name type="scientific">Phlyctema vagabunda</name>
    <dbReference type="NCBI Taxonomy" id="108571"/>
    <lineage>
        <taxon>Eukaryota</taxon>
        <taxon>Fungi</taxon>
        <taxon>Dikarya</taxon>
        <taxon>Ascomycota</taxon>
        <taxon>Pezizomycotina</taxon>
        <taxon>Leotiomycetes</taxon>
        <taxon>Helotiales</taxon>
        <taxon>Dermateaceae</taxon>
        <taxon>Phlyctema</taxon>
    </lineage>
</organism>
<dbReference type="Gene3D" id="3.40.50.720">
    <property type="entry name" value="NAD(P)-binding Rossmann-like Domain"/>
    <property type="match status" value="1"/>
</dbReference>
<proteinExistence type="inferred from homology"/>
<dbReference type="Proteomes" id="UP001629113">
    <property type="component" value="Unassembled WGS sequence"/>
</dbReference>
<dbReference type="InterPro" id="IPR013149">
    <property type="entry name" value="ADH-like_C"/>
</dbReference>
<gene>
    <name evidence="7" type="ORF">PVAG01_02757</name>
</gene>
<feature type="domain" description="Alcohol dehydrogenase-like C-terminal" evidence="6">
    <location>
        <begin position="66"/>
        <end position="137"/>
    </location>
</feature>
<keyword evidence="3" id="KW-0479">Metal-binding</keyword>